<sequence>MGEAHTPLACVAHALAQWHTSERVPFLLQRLCTPTQLRAKYQGSAHERIMALLQNENTDITDNEEEKAMRAAVQQGPLAQVASDEAGRKGHVRAFLAAMYRRDKSKRKAARTQRWQGFPTPFTWNALSPAPAPSSVKDVLDIRADQPSLSALFEAYADQLCLLQLSAKLSSSEWMYGSDARISTPNDDRDEAQWFCADVVERYFDHVAPPHDKTSVVVQFDAHKQ</sequence>
<dbReference type="AlphaFoldDB" id="A0AAF0EM67"/>
<dbReference type="Proteomes" id="UP001214415">
    <property type="component" value="Chromosome 7"/>
</dbReference>
<gene>
    <name evidence="1" type="ORF">MEQU1_003395</name>
</gene>
<reference evidence="1" key="1">
    <citation type="submission" date="2023-03" db="EMBL/GenBank/DDBJ databases">
        <title>Mating type loci evolution in Malassezia.</title>
        <authorList>
            <person name="Coelho M.A."/>
        </authorList>
    </citation>
    <scope>NUCLEOTIDE SEQUENCE</scope>
    <source>
        <strain evidence="1">CBS 12830</strain>
    </source>
</reference>
<accession>A0AAF0EM67</accession>
<proteinExistence type="predicted"/>
<evidence type="ECO:0000313" key="1">
    <source>
        <dbReference type="EMBL" id="WFD24692.1"/>
    </source>
</evidence>
<name>A0AAF0EM67_9BASI</name>
<keyword evidence="2" id="KW-1185">Reference proteome</keyword>
<dbReference type="EMBL" id="CP119906">
    <property type="protein sequence ID" value="WFD24692.1"/>
    <property type="molecule type" value="Genomic_DNA"/>
</dbReference>
<organism evidence="1 2">
    <name type="scientific">Malassezia equina</name>
    <dbReference type="NCBI Taxonomy" id="1381935"/>
    <lineage>
        <taxon>Eukaryota</taxon>
        <taxon>Fungi</taxon>
        <taxon>Dikarya</taxon>
        <taxon>Basidiomycota</taxon>
        <taxon>Ustilaginomycotina</taxon>
        <taxon>Malasseziomycetes</taxon>
        <taxon>Malasseziales</taxon>
        <taxon>Malasseziaceae</taxon>
        <taxon>Malassezia</taxon>
    </lineage>
</organism>
<evidence type="ECO:0000313" key="2">
    <source>
        <dbReference type="Proteomes" id="UP001214415"/>
    </source>
</evidence>
<protein>
    <submittedName>
        <fullName evidence="1">Uncharacterized protein</fullName>
    </submittedName>
</protein>